<proteinExistence type="inferred from homology"/>
<dbReference type="InterPro" id="IPR007197">
    <property type="entry name" value="rSAM"/>
</dbReference>
<reference evidence="7 8" key="1">
    <citation type="journal article" date="2016" name="Nat. Commun.">
        <title>Thousands of microbial genomes shed light on interconnected biogeochemical processes in an aquifer system.</title>
        <authorList>
            <person name="Anantharaman K."/>
            <person name="Brown C.T."/>
            <person name="Hug L.A."/>
            <person name="Sharon I."/>
            <person name="Castelle C.J."/>
            <person name="Probst A.J."/>
            <person name="Thomas B.C."/>
            <person name="Singh A."/>
            <person name="Wilkins M.J."/>
            <person name="Karaoz U."/>
            <person name="Brodie E.L."/>
            <person name="Williams K.H."/>
            <person name="Hubbard S.S."/>
            <person name="Banfield J.F."/>
        </authorList>
    </citation>
    <scope>NUCLEOTIDE SEQUENCE [LARGE SCALE GENOMIC DNA]</scope>
</reference>
<evidence type="ECO:0000256" key="1">
    <source>
        <dbReference type="ARBA" id="ARBA00022691"/>
    </source>
</evidence>
<dbReference type="SFLD" id="SFLDG01067">
    <property type="entry name" value="SPASM/twitch_domain_containing"/>
    <property type="match status" value="1"/>
</dbReference>
<dbReference type="InterPro" id="IPR023867">
    <property type="entry name" value="Sulphatase_maturase_rSAM"/>
</dbReference>
<evidence type="ECO:0000256" key="3">
    <source>
        <dbReference type="ARBA" id="ARBA00023004"/>
    </source>
</evidence>
<dbReference type="GO" id="GO:0016491">
    <property type="term" value="F:oxidoreductase activity"/>
    <property type="evidence" value="ECO:0007669"/>
    <property type="project" value="InterPro"/>
</dbReference>
<keyword evidence="2" id="KW-0479">Metal-binding</keyword>
<evidence type="ECO:0000313" key="7">
    <source>
        <dbReference type="EMBL" id="OGK22731.1"/>
    </source>
</evidence>
<keyword evidence="1" id="KW-0949">S-adenosyl-L-methionine</keyword>
<dbReference type="GO" id="GO:0051536">
    <property type="term" value="F:iron-sulfur cluster binding"/>
    <property type="evidence" value="ECO:0007669"/>
    <property type="project" value="UniProtKB-KW"/>
</dbReference>
<dbReference type="InterPro" id="IPR058240">
    <property type="entry name" value="rSAM_sf"/>
</dbReference>
<dbReference type="CDD" id="cd01335">
    <property type="entry name" value="Radical_SAM"/>
    <property type="match status" value="1"/>
</dbReference>
<dbReference type="SFLD" id="SFLDS00029">
    <property type="entry name" value="Radical_SAM"/>
    <property type="match status" value="1"/>
</dbReference>
<accession>A0A1F7GV23</accession>
<keyword evidence="4" id="KW-0411">Iron-sulfur</keyword>
<comment type="similarity">
    <text evidence="5">Belongs to the radical SAM superfamily. Anaerobic sulfatase-maturating enzyme family.</text>
</comment>
<organism evidence="7 8">
    <name type="scientific">Candidatus Roizmanbacteria bacterium RIFCSPHIGHO2_02_FULL_37_24</name>
    <dbReference type="NCBI Taxonomy" id="1802037"/>
    <lineage>
        <taxon>Bacteria</taxon>
        <taxon>Candidatus Roizmaniibacteriota</taxon>
    </lineage>
</organism>
<gene>
    <name evidence="7" type="ORF">A3C24_04050</name>
</gene>
<dbReference type="GO" id="GO:0046872">
    <property type="term" value="F:metal ion binding"/>
    <property type="evidence" value="ECO:0007669"/>
    <property type="project" value="UniProtKB-KW"/>
</dbReference>
<protein>
    <recommendedName>
        <fullName evidence="6">Radical SAM core domain-containing protein</fullName>
    </recommendedName>
</protein>
<sequence>MSKTLQKNDKNGHKLQNSAEESDIRLVLVATNDCCLKCEYCIVPKSHDFMSWETLKKSTDFLFTSKKKNLQIHFFGGEPLMMPFDLMKKVIVYAKLKAQRCGKNVNFMISTNGIPLNSEKIRFFSKFGVRLEFSIDGGPETQNHNRPQKGLQKASYHLVIKHLPETIKAGVPLHASAVITPSRARALVDDFLHLVNNLKFKEVFLMVACGLIWTDKDIEVFRNKLRELKPIYLKLLKERQIILYNIYEWLPPFRINTEVVIDTDGRVYPACCVVFLGDEKTKRKFVLGHIDKVAEEQKNTADDICKKRLSNDFGMRILIEGKALETNIKAGDAMTDFVKDLSEAVKKNPKLYGIYSRKEQKFEQI</sequence>
<dbReference type="SFLD" id="SFLDG01384">
    <property type="entry name" value="thioether_bond_formation_requi"/>
    <property type="match status" value="1"/>
</dbReference>
<dbReference type="Gene3D" id="3.20.20.70">
    <property type="entry name" value="Aldolase class I"/>
    <property type="match status" value="1"/>
</dbReference>
<dbReference type="PANTHER" id="PTHR43273:SF3">
    <property type="entry name" value="ANAEROBIC SULFATASE-MATURATING ENZYME HOMOLOG ASLB-RELATED"/>
    <property type="match status" value="1"/>
</dbReference>
<name>A0A1F7GV23_9BACT</name>
<evidence type="ECO:0000256" key="2">
    <source>
        <dbReference type="ARBA" id="ARBA00022723"/>
    </source>
</evidence>
<dbReference type="Proteomes" id="UP000177159">
    <property type="component" value="Unassembled WGS sequence"/>
</dbReference>
<dbReference type="PANTHER" id="PTHR43273">
    <property type="entry name" value="ANAEROBIC SULFATASE-MATURATING ENZYME HOMOLOG ASLB-RELATED"/>
    <property type="match status" value="1"/>
</dbReference>
<dbReference type="AlphaFoldDB" id="A0A1F7GV23"/>
<keyword evidence="3" id="KW-0408">Iron</keyword>
<comment type="caution">
    <text evidence="7">The sequence shown here is derived from an EMBL/GenBank/DDBJ whole genome shotgun (WGS) entry which is preliminary data.</text>
</comment>
<dbReference type="InterPro" id="IPR013785">
    <property type="entry name" value="Aldolase_TIM"/>
</dbReference>
<dbReference type="SFLD" id="SFLDG01386">
    <property type="entry name" value="main_SPASM_domain-containing"/>
    <property type="match status" value="1"/>
</dbReference>
<dbReference type="EMBL" id="MFZM01000035">
    <property type="protein sequence ID" value="OGK22731.1"/>
    <property type="molecule type" value="Genomic_DNA"/>
</dbReference>
<feature type="domain" description="Radical SAM core" evidence="6">
    <location>
        <begin position="30"/>
        <end position="171"/>
    </location>
</feature>
<evidence type="ECO:0000313" key="8">
    <source>
        <dbReference type="Proteomes" id="UP000177159"/>
    </source>
</evidence>
<evidence type="ECO:0000256" key="5">
    <source>
        <dbReference type="ARBA" id="ARBA00023601"/>
    </source>
</evidence>
<dbReference type="SUPFAM" id="SSF102114">
    <property type="entry name" value="Radical SAM enzymes"/>
    <property type="match status" value="1"/>
</dbReference>
<evidence type="ECO:0000259" key="6">
    <source>
        <dbReference type="Pfam" id="PF04055"/>
    </source>
</evidence>
<dbReference type="Pfam" id="PF04055">
    <property type="entry name" value="Radical_SAM"/>
    <property type="match status" value="1"/>
</dbReference>
<evidence type="ECO:0000256" key="4">
    <source>
        <dbReference type="ARBA" id="ARBA00023014"/>
    </source>
</evidence>